<dbReference type="GO" id="GO:0000035">
    <property type="term" value="F:acyl binding"/>
    <property type="evidence" value="ECO:0007669"/>
    <property type="project" value="TreeGrafter"/>
</dbReference>
<keyword evidence="1 3" id="KW-0596">Phosphopantetheine</keyword>
<dbReference type="EMBL" id="SJPP01000002">
    <property type="protein sequence ID" value="TWU09050.1"/>
    <property type="molecule type" value="Genomic_DNA"/>
</dbReference>
<keyword evidence="3" id="KW-0963">Cytoplasm</keyword>
<sequence>MIPEAGNGGAARDFRKEIGRVIRQVLTDQTVRSWRRFVYGLQESTSAVYLRTYVFATHILRPACARRFENPQPDSNIEINPVFFLEEFCVSVEEKVFEIVSEHLGTPREEVARESAFIEDLKADSLDIVELVMEFEEEFDVTIPDEDYEKIRTVGDAIDYIEEHK</sequence>
<evidence type="ECO:0000256" key="4">
    <source>
        <dbReference type="NCBIfam" id="TIGR00517"/>
    </source>
</evidence>
<evidence type="ECO:0000256" key="2">
    <source>
        <dbReference type="ARBA" id="ARBA00022553"/>
    </source>
</evidence>
<protein>
    <recommendedName>
        <fullName evidence="3 4">Acyl carrier protein</fullName>
        <shortName evidence="3">ACP</shortName>
    </recommendedName>
</protein>
<dbReference type="InterPro" id="IPR003231">
    <property type="entry name" value="ACP"/>
</dbReference>
<dbReference type="PROSITE" id="PS50075">
    <property type="entry name" value="CARRIER"/>
    <property type="match status" value="1"/>
</dbReference>
<feature type="modified residue" description="O-(pantetheine 4'-phosphoryl)serine" evidence="3">
    <location>
        <position position="125"/>
    </location>
</feature>
<comment type="similarity">
    <text evidence="3">Belongs to the acyl carrier protein (ACP) family.</text>
</comment>
<dbReference type="NCBIfam" id="NF002150">
    <property type="entry name" value="PRK00982.1-4"/>
    <property type="match status" value="1"/>
</dbReference>
<evidence type="ECO:0000256" key="5">
    <source>
        <dbReference type="RuleBase" id="RU003545"/>
    </source>
</evidence>
<evidence type="ECO:0000313" key="8">
    <source>
        <dbReference type="Proteomes" id="UP000320735"/>
    </source>
</evidence>
<keyword evidence="3" id="KW-0443">Lipid metabolism</keyword>
<dbReference type="Proteomes" id="UP000320735">
    <property type="component" value="Unassembled WGS sequence"/>
</dbReference>
<dbReference type="InterPro" id="IPR009081">
    <property type="entry name" value="PP-bd_ACP"/>
</dbReference>
<gene>
    <name evidence="7" type="primary">acpP_2</name>
    <name evidence="3" type="synonym">acpP</name>
    <name evidence="7" type="ORF">CA54_42900</name>
</gene>
<dbReference type="UniPathway" id="UPA00094"/>
<dbReference type="Pfam" id="PF00550">
    <property type="entry name" value="PP-binding"/>
    <property type="match status" value="1"/>
</dbReference>
<dbReference type="GO" id="GO:0009245">
    <property type="term" value="P:lipid A biosynthetic process"/>
    <property type="evidence" value="ECO:0007669"/>
    <property type="project" value="TreeGrafter"/>
</dbReference>
<keyword evidence="2 3" id="KW-0597">Phosphoprotein</keyword>
<feature type="domain" description="Carrier" evidence="6">
    <location>
        <begin position="90"/>
        <end position="165"/>
    </location>
</feature>
<dbReference type="AlphaFoldDB" id="A0A5C6BAM7"/>
<dbReference type="SUPFAM" id="SSF47336">
    <property type="entry name" value="ACP-like"/>
    <property type="match status" value="1"/>
</dbReference>
<accession>A0A5C6BAM7</accession>
<comment type="pathway">
    <text evidence="3 5">Lipid metabolism; fatty acid biosynthesis.</text>
</comment>
<proteinExistence type="inferred from homology"/>
<comment type="function">
    <text evidence="3 5">Carrier of the growing fatty acid chain in fatty acid biosynthesis.</text>
</comment>
<dbReference type="NCBIfam" id="TIGR00517">
    <property type="entry name" value="acyl_carrier"/>
    <property type="match status" value="1"/>
</dbReference>
<keyword evidence="8" id="KW-1185">Reference proteome</keyword>
<organism evidence="7 8">
    <name type="scientific">Symmachiella macrocystis</name>
    <dbReference type="NCBI Taxonomy" id="2527985"/>
    <lineage>
        <taxon>Bacteria</taxon>
        <taxon>Pseudomonadati</taxon>
        <taxon>Planctomycetota</taxon>
        <taxon>Planctomycetia</taxon>
        <taxon>Planctomycetales</taxon>
        <taxon>Planctomycetaceae</taxon>
        <taxon>Symmachiella</taxon>
    </lineage>
</organism>
<dbReference type="NCBIfam" id="NF002151">
    <property type="entry name" value="PRK00982.1-5"/>
    <property type="match status" value="1"/>
</dbReference>
<keyword evidence="3" id="KW-0275">Fatty acid biosynthesis</keyword>
<dbReference type="NCBIfam" id="NF002148">
    <property type="entry name" value="PRK00982.1-2"/>
    <property type="match status" value="1"/>
</dbReference>
<keyword evidence="3" id="KW-0444">Lipid biosynthesis</keyword>
<evidence type="ECO:0000256" key="3">
    <source>
        <dbReference type="HAMAP-Rule" id="MF_01217"/>
    </source>
</evidence>
<dbReference type="InterPro" id="IPR036736">
    <property type="entry name" value="ACP-like_sf"/>
</dbReference>
<evidence type="ECO:0000256" key="1">
    <source>
        <dbReference type="ARBA" id="ARBA00022450"/>
    </source>
</evidence>
<comment type="PTM">
    <text evidence="3">4'-phosphopantetheine is transferred from CoA to a specific serine of apo-ACP by AcpS. This modification is essential for activity because fatty acids are bound in thioester linkage to the sulfhydryl of the prosthetic group.</text>
</comment>
<evidence type="ECO:0000259" key="6">
    <source>
        <dbReference type="PROSITE" id="PS50075"/>
    </source>
</evidence>
<dbReference type="PANTHER" id="PTHR20863">
    <property type="entry name" value="ACYL CARRIER PROTEIN"/>
    <property type="match status" value="1"/>
</dbReference>
<comment type="caution">
    <text evidence="7">The sequence shown here is derived from an EMBL/GenBank/DDBJ whole genome shotgun (WGS) entry which is preliminary data.</text>
</comment>
<evidence type="ECO:0000313" key="7">
    <source>
        <dbReference type="EMBL" id="TWU09050.1"/>
    </source>
</evidence>
<dbReference type="GO" id="GO:0005829">
    <property type="term" value="C:cytosol"/>
    <property type="evidence" value="ECO:0007669"/>
    <property type="project" value="TreeGrafter"/>
</dbReference>
<dbReference type="OrthoDB" id="9804551at2"/>
<keyword evidence="3" id="KW-0276">Fatty acid metabolism</keyword>
<dbReference type="GO" id="GO:0016020">
    <property type="term" value="C:membrane"/>
    <property type="evidence" value="ECO:0007669"/>
    <property type="project" value="GOC"/>
</dbReference>
<dbReference type="GO" id="GO:0000036">
    <property type="term" value="F:acyl carrier activity"/>
    <property type="evidence" value="ECO:0007669"/>
    <property type="project" value="UniProtKB-UniRule"/>
</dbReference>
<reference evidence="7 8" key="1">
    <citation type="submission" date="2019-02" db="EMBL/GenBank/DDBJ databases">
        <title>Deep-cultivation of Planctomycetes and their phenomic and genomic characterization uncovers novel biology.</title>
        <authorList>
            <person name="Wiegand S."/>
            <person name="Jogler M."/>
            <person name="Boedeker C."/>
            <person name="Pinto D."/>
            <person name="Vollmers J."/>
            <person name="Rivas-Marin E."/>
            <person name="Kohn T."/>
            <person name="Peeters S.H."/>
            <person name="Heuer A."/>
            <person name="Rast P."/>
            <person name="Oberbeckmann S."/>
            <person name="Bunk B."/>
            <person name="Jeske O."/>
            <person name="Meyerdierks A."/>
            <person name="Storesund J.E."/>
            <person name="Kallscheuer N."/>
            <person name="Luecker S."/>
            <person name="Lage O.M."/>
            <person name="Pohl T."/>
            <person name="Merkel B.J."/>
            <person name="Hornburger P."/>
            <person name="Mueller R.-W."/>
            <person name="Bruemmer F."/>
            <person name="Labrenz M."/>
            <person name="Spormann A.M."/>
            <person name="Op Den Camp H."/>
            <person name="Overmann J."/>
            <person name="Amann R."/>
            <person name="Jetten M.S.M."/>
            <person name="Mascher T."/>
            <person name="Medema M.H."/>
            <person name="Devos D.P."/>
            <person name="Kaster A.-K."/>
            <person name="Ovreas L."/>
            <person name="Rohde M."/>
            <person name="Galperin M.Y."/>
            <person name="Jogler C."/>
        </authorList>
    </citation>
    <scope>NUCLEOTIDE SEQUENCE [LARGE SCALE GENOMIC DNA]</scope>
    <source>
        <strain evidence="7 8">CA54</strain>
    </source>
</reference>
<dbReference type="HAMAP" id="MF_01217">
    <property type="entry name" value="Acyl_carrier"/>
    <property type="match status" value="1"/>
</dbReference>
<dbReference type="Gene3D" id="1.10.1200.10">
    <property type="entry name" value="ACP-like"/>
    <property type="match status" value="1"/>
</dbReference>
<name>A0A5C6BAM7_9PLAN</name>
<dbReference type="PANTHER" id="PTHR20863:SF76">
    <property type="entry name" value="CARRIER DOMAIN-CONTAINING PROTEIN"/>
    <property type="match status" value="1"/>
</dbReference>
<comment type="subcellular location">
    <subcellularLocation>
        <location evidence="3">Cytoplasm</location>
    </subcellularLocation>
</comment>
<comment type="PTM">
    <text evidence="5">4'-phosphopantetheine is transferred from CoA to a specific serine of apo-ACP by acpS.</text>
</comment>